<comment type="caution">
    <text evidence="1">The sequence shown here is derived from an EMBL/GenBank/DDBJ whole genome shotgun (WGS) entry which is preliminary data.</text>
</comment>
<dbReference type="EMBL" id="JAVFKD010000004">
    <property type="protein sequence ID" value="KAK5995007.1"/>
    <property type="molecule type" value="Genomic_DNA"/>
</dbReference>
<protein>
    <submittedName>
        <fullName evidence="1">Uncharacterized protein</fullName>
    </submittedName>
</protein>
<organism evidence="1 2">
    <name type="scientific">Cladobotryum mycophilum</name>
    <dbReference type="NCBI Taxonomy" id="491253"/>
    <lineage>
        <taxon>Eukaryota</taxon>
        <taxon>Fungi</taxon>
        <taxon>Dikarya</taxon>
        <taxon>Ascomycota</taxon>
        <taxon>Pezizomycotina</taxon>
        <taxon>Sordariomycetes</taxon>
        <taxon>Hypocreomycetidae</taxon>
        <taxon>Hypocreales</taxon>
        <taxon>Hypocreaceae</taxon>
        <taxon>Cladobotryum</taxon>
    </lineage>
</organism>
<name>A0ABR0SS70_9HYPO</name>
<dbReference type="Proteomes" id="UP001338125">
    <property type="component" value="Unassembled WGS sequence"/>
</dbReference>
<proteinExistence type="predicted"/>
<dbReference type="PANTHER" id="PTHR43264:SF1">
    <property type="entry name" value="INOSINE_URIDINE-PREFERRING NUCLEOSIDE HYDROLASE DOMAIN-CONTAINING PROTEIN"/>
    <property type="match status" value="1"/>
</dbReference>
<evidence type="ECO:0000313" key="1">
    <source>
        <dbReference type="EMBL" id="KAK5995007.1"/>
    </source>
</evidence>
<evidence type="ECO:0000313" key="2">
    <source>
        <dbReference type="Proteomes" id="UP001338125"/>
    </source>
</evidence>
<sequence>MSGQAHGWWLKAQRATPGYNKSRNSWDPLTMLYAIEGLGDIFQFGNKGGHNYVFPDGRNEWQPRDDGRKHNYLELKVPEATAGALLDRMFLQGAKQAARF</sequence>
<keyword evidence="2" id="KW-1185">Reference proteome</keyword>
<gene>
    <name evidence="1" type="ORF">PT974_03397</name>
</gene>
<accession>A0ABR0SS70</accession>
<reference evidence="1 2" key="1">
    <citation type="submission" date="2024-01" db="EMBL/GenBank/DDBJ databases">
        <title>Complete genome of Cladobotryum mycophilum ATHUM6906.</title>
        <authorList>
            <person name="Christinaki A.C."/>
            <person name="Myridakis A.I."/>
            <person name="Kouvelis V.N."/>
        </authorList>
    </citation>
    <scope>NUCLEOTIDE SEQUENCE [LARGE SCALE GENOMIC DNA]</scope>
    <source>
        <strain evidence="1 2">ATHUM6906</strain>
    </source>
</reference>
<dbReference type="PANTHER" id="PTHR43264">
    <property type="match status" value="1"/>
</dbReference>